<dbReference type="SUPFAM" id="SSF52540">
    <property type="entry name" value="P-loop containing nucleoside triphosphate hydrolases"/>
    <property type="match status" value="1"/>
</dbReference>
<keyword evidence="4" id="KW-1133">Transmembrane helix</keyword>
<keyword evidence="2" id="KW-1278">Translocase</keyword>
<accession>A0ABP0KSU4</accession>
<feature type="compositionally biased region" description="Low complexity" evidence="3">
    <location>
        <begin position="306"/>
        <end position="340"/>
    </location>
</feature>
<sequence length="664" mass="73020">LGERARAQRLALAPQRTSLAFAFTVREYVGFGAYAAGRRSSGDAVECAIEAMDLAAHADSAMPRLSVGQQQRATIARALAQLGDGDLSGKVLLADEPASSLDTRHAGRLIETLRELAGRGLAVVVAAHDVPWAAAVADSGLAIADDGSVKPLDRGDLSDPGVLQRVFGAAFERFASVDGGRMNNFGIIIIAVSFGISGLGWLVQQLKAAQEKKQADQARQKAKMEALRTGRVEAPQAPPLPAAAQQRAQQQGAQQQQGTPRDRLEELARRRQQEQQQRAASKRQDLEEQLRRRREAIEAQRRRQQDQQQRQQRQQPAQRSQQQAQQPQQRSQAQRPSTRQPQRDRPRPIPATRPAERAQPPVQQAIITDVIEAKRRDQGRPVEAPIAVGGRRRAMPLTERDAFVHFLLDDASALHGEALVALAHLGCAEVEQQFVGHALGWHVLAFERPTRWFDRKERARSRTRARGALVCLDFKSRKQGHVDRLGCGRWLARDGHERERWIEDRRFVAIGVGDAGRSGTAVGQTPHLDGGGRVADGDGPGVAALSGDLGTLRAFVCRSLRAVRAGKVKPICLQARERTRGLGHRCAARGEHEGGEADSMGDGSRRIELGFLNTPQVNPAELARDPYDPDARYRGTVQLTMQLLEPDERILEIFRDNLNDEYAA</sequence>
<dbReference type="PANTHER" id="PTHR42794">
    <property type="entry name" value="HEMIN IMPORT ATP-BINDING PROTEIN HMUV"/>
    <property type="match status" value="1"/>
</dbReference>
<name>A0ABP0KSU4_9DINO</name>
<comment type="caution">
    <text evidence="5">The sequence shown here is derived from an EMBL/GenBank/DDBJ whole genome shotgun (WGS) entry which is preliminary data.</text>
</comment>
<evidence type="ECO:0000313" key="6">
    <source>
        <dbReference type="Proteomes" id="UP001642464"/>
    </source>
</evidence>
<gene>
    <name evidence="5" type="ORF">SCF082_LOCUS18893</name>
</gene>
<dbReference type="InterPro" id="IPR027417">
    <property type="entry name" value="P-loop_NTPase"/>
</dbReference>
<feature type="non-terminal residue" evidence="5">
    <location>
        <position position="1"/>
    </location>
</feature>
<feature type="region of interest" description="Disordered" evidence="3">
    <location>
        <begin position="239"/>
        <end position="363"/>
    </location>
</feature>
<protein>
    <submittedName>
        <fullName evidence="5">Hemin import ATP-binding protein HmuV</fullName>
    </submittedName>
</protein>
<evidence type="ECO:0000256" key="2">
    <source>
        <dbReference type="ARBA" id="ARBA00022967"/>
    </source>
</evidence>
<evidence type="ECO:0000256" key="1">
    <source>
        <dbReference type="ARBA" id="ARBA00022448"/>
    </source>
</evidence>
<keyword evidence="6" id="KW-1185">Reference proteome</keyword>
<feature type="transmembrane region" description="Helical" evidence="4">
    <location>
        <begin position="185"/>
        <end position="203"/>
    </location>
</feature>
<keyword evidence="5" id="KW-0067">ATP-binding</keyword>
<feature type="non-terminal residue" evidence="5">
    <location>
        <position position="664"/>
    </location>
</feature>
<reference evidence="5 6" key="1">
    <citation type="submission" date="2024-02" db="EMBL/GenBank/DDBJ databases">
        <authorList>
            <person name="Chen Y."/>
            <person name="Shah S."/>
            <person name="Dougan E. K."/>
            <person name="Thang M."/>
            <person name="Chan C."/>
        </authorList>
    </citation>
    <scope>NUCLEOTIDE SEQUENCE [LARGE SCALE GENOMIC DNA]</scope>
</reference>
<feature type="compositionally biased region" description="Low complexity" evidence="3">
    <location>
        <begin position="242"/>
        <end position="257"/>
    </location>
</feature>
<organism evidence="5 6">
    <name type="scientific">Durusdinium trenchii</name>
    <dbReference type="NCBI Taxonomy" id="1381693"/>
    <lineage>
        <taxon>Eukaryota</taxon>
        <taxon>Sar</taxon>
        <taxon>Alveolata</taxon>
        <taxon>Dinophyceae</taxon>
        <taxon>Suessiales</taxon>
        <taxon>Symbiodiniaceae</taxon>
        <taxon>Durusdinium</taxon>
    </lineage>
</organism>
<dbReference type="Gene3D" id="3.40.50.300">
    <property type="entry name" value="P-loop containing nucleotide triphosphate hydrolases"/>
    <property type="match status" value="1"/>
</dbReference>
<dbReference type="GO" id="GO:0005524">
    <property type="term" value="F:ATP binding"/>
    <property type="evidence" value="ECO:0007669"/>
    <property type="project" value="UniProtKB-KW"/>
</dbReference>
<evidence type="ECO:0000256" key="4">
    <source>
        <dbReference type="SAM" id="Phobius"/>
    </source>
</evidence>
<evidence type="ECO:0000256" key="3">
    <source>
        <dbReference type="SAM" id="MobiDB-lite"/>
    </source>
</evidence>
<keyword evidence="4" id="KW-0472">Membrane</keyword>
<dbReference type="EMBL" id="CAXAMM010012743">
    <property type="protein sequence ID" value="CAK9029661.1"/>
    <property type="molecule type" value="Genomic_DNA"/>
</dbReference>
<evidence type="ECO:0000313" key="5">
    <source>
        <dbReference type="EMBL" id="CAK9029661.1"/>
    </source>
</evidence>
<feature type="compositionally biased region" description="Basic and acidic residues" evidence="3">
    <location>
        <begin position="282"/>
        <end position="305"/>
    </location>
</feature>
<proteinExistence type="predicted"/>
<dbReference type="PANTHER" id="PTHR42794:SF1">
    <property type="entry name" value="HEMIN IMPORT ATP-BINDING PROTEIN HMUV"/>
    <property type="match status" value="1"/>
</dbReference>
<keyword evidence="1" id="KW-0813">Transport</keyword>
<keyword evidence="4" id="KW-0812">Transmembrane</keyword>
<feature type="compositionally biased region" description="Basic and acidic residues" evidence="3">
    <location>
        <begin position="260"/>
        <end position="273"/>
    </location>
</feature>
<dbReference type="Proteomes" id="UP001642464">
    <property type="component" value="Unassembled WGS sequence"/>
</dbReference>
<keyword evidence="5" id="KW-0547">Nucleotide-binding</keyword>